<keyword evidence="2" id="KW-1133">Transmembrane helix</keyword>
<evidence type="ECO:0000256" key="2">
    <source>
        <dbReference type="SAM" id="Phobius"/>
    </source>
</evidence>
<evidence type="ECO:0000313" key="4">
    <source>
        <dbReference type="EMBL" id="KAF9146013.1"/>
    </source>
</evidence>
<evidence type="ECO:0000259" key="3">
    <source>
        <dbReference type="Pfam" id="PF01243"/>
    </source>
</evidence>
<feature type="domain" description="Pyridoxamine 5'-phosphate oxidase N-terminal" evidence="3">
    <location>
        <begin position="218"/>
        <end position="345"/>
    </location>
</feature>
<feature type="region of interest" description="Disordered" evidence="1">
    <location>
        <begin position="407"/>
        <end position="429"/>
    </location>
</feature>
<name>A0A9P5RUD1_9FUNG</name>
<gene>
    <name evidence="4" type="ORF">BG015_011718</name>
</gene>
<dbReference type="InterPro" id="IPR011576">
    <property type="entry name" value="Pyridox_Oxase_N"/>
</dbReference>
<dbReference type="Pfam" id="PF01243">
    <property type="entry name" value="PNPOx_N"/>
    <property type="match status" value="2"/>
</dbReference>
<keyword evidence="2" id="KW-0812">Transmembrane</keyword>
<feature type="domain" description="Pyridoxamine 5'-phosphate oxidase N-terminal" evidence="3">
    <location>
        <begin position="9"/>
        <end position="137"/>
    </location>
</feature>
<dbReference type="AlphaFoldDB" id="A0A9P5RUD1"/>
<dbReference type="EMBL" id="JAAAUQ010000926">
    <property type="protein sequence ID" value="KAF9146013.1"/>
    <property type="molecule type" value="Genomic_DNA"/>
</dbReference>
<reference evidence="4" key="1">
    <citation type="journal article" date="2020" name="Fungal Divers.">
        <title>Resolving the Mortierellaceae phylogeny through synthesis of multi-gene phylogenetics and phylogenomics.</title>
        <authorList>
            <person name="Vandepol N."/>
            <person name="Liber J."/>
            <person name="Desiro A."/>
            <person name="Na H."/>
            <person name="Kennedy M."/>
            <person name="Barry K."/>
            <person name="Grigoriev I.V."/>
            <person name="Miller A.N."/>
            <person name="O'Donnell K."/>
            <person name="Stajich J.E."/>
            <person name="Bonito G."/>
        </authorList>
    </citation>
    <scope>NUCLEOTIDE SEQUENCE</scope>
    <source>
        <strain evidence="4">NRRL 6426</strain>
    </source>
</reference>
<dbReference type="SUPFAM" id="SSF50475">
    <property type="entry name" value="FMN-binding split barrel"/>
    <property type="match status" value="2"/>
</dbReference>
<organism evidence="4 5">
    <name type="scientific">Linnemannia schmuckeri</name>
    <dbReference type="NCBI Taxonomy" id="64567"/>
    <lineage>
        <taxon>Eukaryota</taxon>
        <taxon>Fungi</taxon>
        <taxon>Fungi incertae sedis</taxon>
        <taxon>Mucoromycota</taxon>
        <taxon>Mortierellomycotina</taxon>
        <taxon>Mortierellomycetes</taxon>
        <taxon>Mortierellales</taxon>
        <taxon>Mortierellaceae</taxon>
        <taxon>Linnemannia</taxon>
    </lineage>
</organism>
<dbReference type="PANTHER" id="PTHR39336:SF3">
    <property type="entry name" value="PYRIDOXAMINE PHOSPHATE OXIDASE"/>
    <property type="match status" value="1"/>
</dbReference>
<dbReference type="InterPro" id="IPR012349">
    <property type="entry name" value="Split_barrel_FMN-bd"/>
</dbReference>
<dbReference type="PANTHER" id="PTHR39336">
    <property type="entry name" value="PYRIDOXAMINE PHOSPHATE OXIDASE FAMILY PROTEIN (AFU_ORTHOLOGUE AFUA_6G11440)"/>
    <property type="match status" value="1"/>
</dbReference>
<sequence length="465" mass="51804">MGEIFDDIRENHAEWIKKQKVFFVGTAPLDPNGKVNLSPKGYDCFRIISPNQVCYLELTGSGIETQSHVKENKRITIMFCTFEGAPRIMRLFGTGTIHHVGSSEFNTFFNEHYTSDNCDIHASTGKRPIIVVDVYKVGSSCGYGVPFYDYKGSRPTLANCWNKKSEDQVVDYWVLRNTTSLDGLPGMRHEKMGEKWAPTSKGEGKDTMGKFYDEMSADQQEWIKKQKMFIVASAPLSATGTINASPKGYDCFRIIDAHKACYLEMTGSGIETQSHVEENGRLTIMFMAFEGAPKILRLFGRGHVCRVDTPEYESLYTAHYKGTSPDFETIEGKRSIIVIFVEKVGISCGFGVPYYEYKENRPTLLNYWGKKTEDKVVEYWVQKNTQSVDGLPGMKHERMSEVACEHQDSPPVMASKRSVKEGSSAASSSPLGWVAGLCQNQLLTIGAVAVAAFGAGVAASSFLRN</sequence>
<dbReference type="Gene3D" id="2.30.110.10">
    <property type="entry name" value="Electron Transport, Fmn-binding Protein, Chain A"/>
    <property type="match status" value="2"/>
</dbReference>
<accession>A0A9P5RUD1</accession>
<evidence type="ECO:0000256" key="1">
    <source>
        <dbReference type="SAM" id="MobiDB-lite"/>
    </source>
</evidence>
<dbReference type="OrthoDB" id="539398at2759"/>
<dbReference type="Proteomes" id="UP000748756">
    <property type="component" value="Unassembled WGS sequence"/>
</dbReference>
<proteinExistence type="predicted"/>
<keyword evidence="5" id="KW-1185">Reference proteome</keyword>
<keyword evidence="2" id="KW-0472">Membrane</keyword>
<evidence type="ECO:0000313" key="5">
    <source>
        <dbReference type="Proteomes" id="UP000748756"/>
    </source>
</evidence>
<protein>
    <recommendedName>
        <fullName evidence="3">Pyridoxamine 5'-phosphate oxidase N-terminal domain-containing protein</fullName>
    </recommendedName>
</protein>
<feature type="transmembrane region" description="Helical" evidence="2">
    <location>
        <begin position="442"/>
        <end position="463"/>
    </location>
</feature>
<comment type="caution">
    <text evidence="4">The sequence shown here is derived from an EMBL/GenBank/DDBJ whole genome shotgun (WGS) entry which is preliminary data.</text>
</comment>